<protein>
    <submittedName>
        <fullName evidence="1">Uncharacterized protein</fullName>
    </submittedName>
</protein>
<name>A0AAE3KTM0_9BACT</name>
<evidence type="ECO:0000313" key="1">
    <source>
        <dbReference type="EMBL" id="MCP9762366.1"/>
    </source>
</evidence>
<accession>A0AAE3KTM0</accession>
<gene>
    <name evidence="1" type="ORF">EGI31_05330</name>
</gene>
<evidence type="ECO:0000313" key="2">
    <source>
        <dbReference type="Proteomes" id="UP001204144"/>
    </source>
</evidence>
<sequence>MGKTKIIFLDTFIENLASVSFFIESKGLPQTAILFKEKVYDFIEDLNFDKTEYARCRDPERASSGLKCIPFNKKYTIVFYQIDDEVIIIEFVASKMIHW</sequence>
<organism evidence="1 2">
    <name type="scientific">Lacihabitans soyangensis</name>
    <dbReference type="NCBI Taxonomy" id="869394"/>
    <lineage>
        <taxon>Bacteria</taxon>
        <taxon>Pseudomonadati</taxon>
        <taxon>Bacteroidota</taxon>
        <taxon>Cytophagia</taxon>
        <taxon>Cytophagales</taxon>
        <taxon>Leadbetterellaceae</taxon>
        <taxon>Lacihabitans</taxon>
    </lineage>
</organism>
<dbReference type="RefSeq" id="WP_255036129.1">
    <property type="nucleotide sequence ID" value="NZ_RJUF01000009.1"/>
</dbReference>
<dbReference type="Proteomes" id="UP001204144">
    <property type="component" value="Unassembled WGS sequence"/>
</dbReference>
<proteinExistence type="predicted"/>
<keyword evidence="2" id="KW-1185">Reference proteome</keyword>
<dbReference type="AlphaFoldDB" id="A0AAE3KTM0"/>
<reference evidence="1 2" key="1">
    <citation type="submission" date="2018-11" db="EMBL/GenBank/DDBJ databases">
        <title>Novel bacteria species description.</title>
        <authorList>
            <person name="Han J.-H."/>
        </authorList>
    </citation>
    <scope>NUCLEOTIDE SEQUENCE [LARGE SCALE GENOMIC DNA]</scope>
    <source>
        <strain evidence="1 2">KCTC23259</strain>
    </source>
</reference>
<dbReference type="EMBL" id="RJUF01000009">
    <property type="protein sequence ID" value="MCP9762366.1"/>
    <property type="molecule type" value="Genomic_DNA"/>
</dbReference>
<comment type="caution">
    <text evidence="1">The sequence shown here is derived from an EMBL/GenBank/DDBJ whole genome shotgun (WGS) entry which is preliminary data.</text>
</comment>